<dbReference type="RefSeq" id="WP_040133891.1">
    <property type="nucleotide sequence ID" value="NZ_CP007794.1"/>
</dbReference>
<evidence type="ECO:0000313" key="1">
    <source>
        <dbReference type="EMBL" id="AIB13389.1"/>
    </source>
</evidence>
<reference evidence="1 5" key="1">
    <citation type="journal article" date="2014" name="Genome Announc.">
        <title>Complete Genome Sequence of the Model Rhizosphere Strain Azospirillum brasilense Az39, Successfully Applied in Agriculture.</title>
        <authorList>
            <person name="Rivera D."/>
            <person name="Revale S."/>
            <person name="Molina R."/>
            <person name="Gualpa J."/>
            <person name="Puente M."/>
            <person name="Maroniche G."/>
            <person name="Paris G."/>
            <person name="Baker D."/>
            <person name="Clavijo B."/>
            <person name="McLay K."/>
            <person name="Spaepen S."/>
            <person name="Perticari A."/>
            <person name="Vazquez M."/>
            <person name="Wisniewski-Dye F."/>
            <person name="Watkins C."/>
            <person name="Martinez-Abarca F."/>
            <person name="Vanderleyden J."/>
            <person name="Cassan F."/>
        </authorList>
    </citation>
    <scope>NUCLEOTIDE SEQUENCE [LARGE SCALE GENOMIC DNA]</scope>
    <source>
        <strain evidence="1 5">Az39</strain>
        <plasmid evidence="1">AbAZ39_p1</plasmid>
    </source>
</reference>
<keyword evidence="4" id="KW-0614">Plasmid</keyword>
<evidence type="ECO:0000313" key="3">
    <source>
        <dbReference type="EMBL" id="MFL7903050.1"/>
    </source>
</evidence>
<dbReference type="EMBL" id="JBJLSN010000026">
    <property type="protein sequence ID" value="MFL7903050.1"/>
    <property type="molecule type" value="Genomic_DNA"/>
</dbReference>
<geneLocation type="plasmid" evidence="1 5">
    <name>AbAZ39_p1</name>
</geneLocation>
<sequence length="191" mass="21513">MSDLKLNLGCGDTRLAGYVNVDKYGTFGPDIVADLEVVPWPFEESSVADVQLIHALEHMGQTTEGFLNIMKELYRVCRHGARITIKVPHPRSEGYLGDPTHVRPITPNVLSLFSMEENRKFIERGWPNTRLAMHLNVDFRTLSITYAPTPRWHHKLASGEVTNQEVMEAMESQNNVIDEIAMVLEVVKAAA</sequence>
<dbReference type="Gene3D" id="3.40.50.150">
    <property type="entry name" value="Vaccinia Virus protein VP39"/>
    <property type="match status" value="1"/>
</dbReference>
<dbReference type="Proteomes" id="UP000027186">
    <property type="component" value="Plasmid AbAZ39_p1"/>
</dbReference>
<dbReference type="AlphaFoldDB" id="A0A2K1FWQ2"/>
<evidence type="ECO:0000313" key="8">
    <source>
        <dbReference type="Proteomes" id="UP001628281"/>
    </source>
</evidence>
<keyword evidence="3" id="KW-0808">Transferase</keyword>
<protein>
    <submittedName>
        <fullName evidence="3">Class I SAM-dependent methyltransferase</fullName>
    </submittedName>
</protein>
<dbReference type="EMBL" id="POWG01000024">
    <property type="protein sequence ID" value="PNQ96980.1"/>
    <property type="molecule type" value="Genomic_DNA"/>
</dbReference>
<organism evidence="4 6">
    <name type="scientific">Azospirillum argentinense</name>
    <dbReference type="NCBI Taxonomy" id="2970906"/>
    <lineage>
        <taxon>Bacteria</taxon>
        <taxon>Pseudomonadati</taxon>
        <taxon>Pseudomonadota</taxon>
        <taxon>Alphaproteobacteria</taxon>
        <taxon>Rhodospirillales</taxon>
        <taxon>Azospirillaceae</taxon>
        <taxon>Azospirillum</taxon>
    </lineage>
</organism>
<dbReference type="KEGG" id="abq:ABAZ39_15665"/>
<geneLocation type="plasmid" evidence="4">
    <name>p13unnamed</name>
</geneLocation>
<dbReference type="OrthoDB" id="9810247at2"/>
<dbReference type="GO" id="GO:0008168">
    <property type="term" value="F:methyltransferase activity"/>
    <property type="evidence" value="ECO:0007669"/>
    <property type="project" value="UniProtKB-KW"/>
</dbReference>
<dbReference type="EMBL" id="CP007794">
    <property type="protein sequence ID" value="AIB13389.1"/>
    <property type="molecule type" value="Genomic_DNA"/>
</dbReference>
<keyword evidence="3" id="KW-0489">Methyltransferase</keyword>
<gene>
    <name evidence="1" type="ORF">ABAZ39_15665</name>
    <name evidence="3" type="ORF">ACJ41P_18095</name>
    <name evidence="4" type="ORF">C1S70_21140</name>
    <name evidence="2" type="ORF">FH063_002628</name>
</gene>
<reference evidence="2 7" key="3">
    <citation type="submission" date="2019-07" db="EMBL/GenBank/DDBJ databases">
        <title>Genome sequencing of the stress-tolerant strain Azospirillum brasilense Az19.</title>
        <authorList>
            <person name="Maroniche G.A."/>
            <person name="Garcia J.E."/>
            <person name="Pagnussat L."/>
            <person name="Amenta M."/>
            <person name="Creus C.M."/>
        </authorList>
    </citation>
    <scope>NUCLEOTIDE SEQUENCE [LARGE SCALE GENOMIC DNA]</scope>
    <source>
        <strain evidence="2 7">Az19</strain>
    </source>
</reference>
<dbReference type="GO" id="GO:0032259">
    <property type="term" value="P:methylation"/>
    <property type="evidence" value="ECO:0007669"/>
    <property type="project" value="UniProtKB-KW"/>
</dbReference>
<dbReference type="EMBL" id="VEWN01000014">
    <property type="protein sequence ID" value="KAA1053660.1"/>
    <property type="molecule type" value="Genomic_DNA"/>
</dbReference>
<accession>A0A060DR20</accession>
<dbReference type="SUPFAM" id="SSF53335">
    <property type="entry name" value="S-adenosyl-L-methionine-dependent methyltransferases"/>
    <property type="match status" value="1"/>
</dbReference>
<evidence type="ECO:0000313" key="4">
    <source>
        <dbReference type="EMBL" id="PNQ96980.1"/>
    </source>
</evidence>
<dbReference type="Proteomes" id="UP000325333">
    <property type="component" value="Unassembled WGS sequence"/>
</dbReference>
<evidence type="ECO:0000313" key="5">
    <source>
        <dbReference type="Proteomes" id="UP000027186"/>
    </source>
</evidence>
<reference evidence="4 6" key="2">
    <citation type="submission" date="2018-01" db="EMBL/GenBank/DDBJ databases">
        <title>Whole genome sequence of Azospirillum brasilense REC3 isolated from strawberry roots.</title>
        <authorList>
            <person name="Fontana C.A."/>
            <person name="Salazar S.M."/>
            <person name="Bassi D."/>
            <person name="Puglisi E."/>
            <person name="Lovaisa N.C."/>
            <person name="Toffoli L.M."/>
            <person name="Pedraza R."/>
            <person name="Cocconcelli P.S."/>
        </authorList>
    </citation>
    <scope>NUCLEOTIDE SEQUENCE [LARGE SCALE GENOMIC DNA]</scope>
    <source>
        <strain evidence="4 6">REC3</strain>
        <plasmid evidence="4">p13unnamed</plasmid>
    </source>
</reference>
<dbReference type="Proteomes" id="UP001628281">
    <property type="component" value="Unassembled WGS sequence"/>
</dbReference>
<accession>A0A2K1FWQ2</accession>
<evidence type="ECO:0000313" key="6">
    <source>
        <dbReference type="Proteomes" id="UP000236268"/>
    </source>
</evidence>
<evidence type="ECO:0000313" key="2">
    <source>
        <dbReference type="EMBL" id="KAA1053660.1"/>
    </source>
</evidence>
<dbReference type="InterPro" id="IPR029063">
    <property type="entry name" value="SAM-dependent_MTases_sf"/>
</dbReference>
<reference evidence="3 8" key="4">
    <citation type="submission" date="2024-11" db="EMBL/GenBank/DDBJ databases">
        <title>Draft genome sequences of two bacteria associated to sugarcane roots in Colombia.</title>
        <authorList>
            <person name="Pardo-Diaz S."/>
            <person name="Masmela-Mendoza J."/>
            <person name="Delgadillo-Duran P."/>
            <person name="Bautista E.J."/>
            <person name="Rojas-Tapias D.F."/>
        </authorList>
    </citation>
    <scope>NUCLEOTIDE SEQUENCE [LARGE SCALE GENOMIC DNA]</scope>
    <source>
        <strain evidence="3 8">Ap18</strain>
    </source>
</reference>
<keyword evidence="8" id="KW-1185">Reference proteome</keyword>
<name>A0A2K1FWQ2_9PROT</name>
<proteinExistence type="predicted"/>
<dbReference type="Proteomes" id="UP000236268">
    <property type="component" value="Unassembled WGS sequence"/>
</dbReference>
<evidence type="ECO:0000313" key="7">
    <source>
        <dbReference type="Proteomes" id="UP000325333"/>
    </source>
</evidence>